<dbReference type="InterPro" id="IPR035906">
    <property type="entry name" value="MetI-like_sf"/>
</dbReference>
<dbReference type="Gene3D" id="1.10.3720.10">
    <property type="entry name" value="MetI-like"/>
    <property type="match status" value="1"/>
</dbReference>
<feature type="transmembrane region" description="Helical" evidence="8">
    <location>
        <begin position="72"/>
        <end position="93"/>
    </location>
</feature>
<comment type="similarity">
    <text evidence="8">Belongs to the binding-protein-dependent transport system permease family.</text>
</comment>
<name>A0ABW3KYQ5_9BACI</name>
<evidence type="ECO:0000256" key="2">
    <source>
        <dbReference type="ARBA" id="ARBA00022448"/>
    </source>
</evidence>
<feature type="domain" description="ABC transmembrane type-1" evidence="9">
    <location>
        <begin position="34"/>
        <end position="222"/>
    </location>
</feature>
<evidence type="ECO:0000256" key="3">
    <source>
        <dbReference type="ARBA" id="ARBA00022475"/>
    </source>
</evidence>
<reference evidence="11" key="1">
    <citation type="journal article" date="2019" name="Int. J. Syst. Evol. Microbiol.">
        <title>The Global Catalogue of Microorganisms (GCM) 10K type strain sequencing project: providing services to taxonomists for standard genome sequencing and annotation.</title>
        <authorList>
            <consortium name="The Broad Institute Genomics Platform"/>
            <consortium name="The Broad Institute Genome Sequencing Center for Infectious Disease"/>
            <person name="Wu L."/>
            <person name="Ma J."/>
        </authorList>
    </citation>
    <scope>NUCLEOTIDE SEQUENCE [LARGE SCALE GENOMIC DNA]</scope>
    <source>
        <strain evidence="11">CCUG 56607</strain>
    </source>
</reference>
<keyword evidence="5" id="KW-0029">Amino-acid transport</keyword>
<dbReference type="PANTHER" id="PTHR30614">
    <property type="entry name" value="MEMBRANE COMPONENT OF AMINO ACID ABC TRANSPORTER"/>
    <property type="match status" value="1"/>
</dbReference>
<proteinExistence type="inferred from homology"/>
<evidence type="ECO:0000256" key="4">
    <source>
        <dbReference type="ARBA" id="ARBA00022692"/>
    </source>
</evidence>
<evidence type="ECO:0000256" key="5">
    <source>
        <dbReference type="ARBA" id="ARBA00022970"/>
    </source>
</evidence>
<dbReference type="RefSeq" id="WP_386056810.1">
    <property type="nucleotide sequence ID" value="NZ_JBHTKL010000001.1"/>
</dbReference>
<dbReference type="Pfam" id="PF00528">
    <property type="entry name" value="BPD_transp_1"/>
    <property type="match status" value="1"/>
</dbReference>
<dbReference type="CDD" id="cd06261">
    <property type="entry name" value="TM_PBP2"/>
    <property type="match status" value="1"/>
</dbReference>
<keyword evidence="3" id="KW-1003">Cell membrane</keyword>
<dbReference type="EMBL" id="JBHTKL010000001">
    <property type="protein sequence ID" value="MFD1018364.1"/>
    <property type="molecule type" value="Genomic_DNA"/>
</dbReference>
<dbReference type="Proteomes" id="UP001596990">
    <property type="component" value="Unassembled WGS sequence"/>
</dbReference>
<protein>
    <submittedName>
        <fullName evidence="10">Amino acid ABC transporter permease</fullName>
    </submittedName>
</protein>
<evidence type="ECO:0000256" key="6">
    <source>
        <dbReference type="ARBA" id="ARBA00022989"/>
    </source>
</evidence>
<sequence>MYQLSSILFTAVPGMDRYIEIFQSSFFPLLKGALTRTIPLTLIAFTIGLILAVITALFRLSGSRILAGIARVYVSIIRGTPLLVQLYIIFFGLGSVGIEIDPFPAAIIGFSLNTGAYASEIIRAAILSIPKGQWEAAHSISMSYGQALRRIILPQATRVSIPPLSNSFIGLVKNTSLASTIMVTEMFRKSQEIVATTYEPLLLYTEAALLYWVICFVLSLGQDAIEKHLNRYVQT</sequence>
<evidence type="ECO:0000313" key="10">
    <source>
        <dbReference type="EMBL" id="MFD1018364.1"/>
    </source>
</evidence>
<evidence type="ECO:0000313" key="11">
    <source>
        <dbReference type="Proteomes" id="UP001596990"/>
    </source>
</evidence>
<gene>
    <name evidence="10" type="ORF">ACFQ2J_04040</name>
</gene>
<evidence type="ECO:0000256" key="8">
    <source>
        <dbReference type="RuleBase" id="RU363032"/>
    </source>
</evidence>
<keyword evidence="11" id="KW-1185">Reference proteome</keyword>
<accession>A0ABW3KYQ5</accession>
<keyword evidence="7 8" id="KW-0472">Membrane</keyword>
<dbReference type="InterPro" id="IPR000515">
    <property type="entry name" value="MetI-like"/>
</dbReference>
<comment type="caution">
    <text evidence="10">The sequence shown here is derived from an EMBL/GenBank/DDBJ whole genome shotgun (WGS) entry which is preliminary data.</text>
</comment>
<evidence type="ECO:0000259" key="9">
    <source>
        <dbReference type="PROSITE" id="PS50928"/>
    </source>
</evidence>
<keyword evidence="6 8" id="KW-1133">Transmembrane helix</keyword>
<dbReference type="PANTHER" id="PTHR30614:SF0">
    <property type="entry name" value="L-CYSTINE TRANSPORT SYSTEM PERMEASE PROTEIN TCYL"/>
    <property type="match status" value="1"/>
</dbReference>
<comment type="subcellular location">
    <subcellularLocation>
        <location evidence="1 8">Cell membrane</location>
        <topology evidence="1 8">Multi-pass membrane protein</topology>
    </subcellularLocation>
</comment>
<organism evidence="10 11">
    <name type="scientific">Thalassobacillus hwangdonensis</name>
    <dbReference type="NCBI Taxonomy" id="546108"/>
    <lineage>
        <taxon>Bacteria</taxon>
        <taxon>Bacillati</taxon>
        <taxon>Bacillota</taxon>
        <taxon>Bacilli</taxon>
        <taxon>Bacillales</taxon>
        <taxon>Bacillaceae</taxon>
        <taxon>Thalassobacillus</taxon>
    </lineage>
</organism>
<feature type="transmembrane region" description="Helical" evidence="8">
    <location>
        <begin position="38"/>
        <end position="60"/>
    </location>
</feature>
<keyword evidence="2 8" id="KW-0813">Transport</keyword>
<dbReference type="InterPro" id="IPR043429">
    <property type="entry name" value="ArtM/GltK/GlnP/TcyL/YhdX-like"/>
</dbReference>
<dbReference type="InterPro" id="IPR010065">
    <property type="entry name" value="AA_ABC_transptr_permease_3TM"/>
</dbReference>
<keyword evidence="4 8" id="KW-0812">Transmembrane</keyword>
<dbReference type="NCBIfam" id="TIGR01726">
    <property type="entry name" value="HEQRo_perm_3TM"/>
    <property type="match status" value="1"/>
</dbReference>
<evidence type="ECO:0000256" key="7">
    <source>
        <dbReference type="ARBA" id="ARBA00023136"/>
    </source>
</evidence>
<dbReference type="SUPFAM" id="SSF161098">
    <property type="entry name" value="MetI-like"/>
    <property type="match status" value="1"/>
</dbReference>
<evidence type="ECO:0000256" key="1">
    <source>
        <dbReference type="ARBA" id="ARBA00004651"/>
    </source>
</evidence>
<dbReference type="PROSITE" id="PS50928">
    <property type="entry name" value="ABC_TM1"/>
    <property type="match status" value="1"/>
</dbReference>